<dbReference type="InterPro" id="IPR032780">
    <property type="entry name" value="DNA_pol3_delt_C"/>
</dbReference>
<dbReference type="SUPFAM" id="SSF48019">
    <property type="entry name" value="post-AAA+ oligomerization domain-like"/>
    <property type="match status" value="1"/>
</dbReference>
<dbReference type="InterPro" id="IPR027417">
    <property type="entry name" value="P-loop_NTPase"/>
</dbReference>
<organism evidence="11">
    <name type="scientific">marine metagenome</name>
    <dbReference type="NCBI Taxonomy" id="408172"/>
    <lineage>
        <taxon>unclassified sequences</taxon>
        <taxon>metagenomes</taxon>
        <taxon>ecological metagenomes</taxon>
    </lineage>
</organism>
<keyword evidence="3" id="KW-0808">Transferase</keyword>
<evidence type="ECO:0000256" key="4">
    <source>
        <dbReference type="ARBA" id="ARBA00022695"/>
    </source>
</evidence>
<dbReference type="PANTHER" id="PTHR34388">
    <property type="entry name" value="DNA POLYMERASE III SUBUNIT DELTA"/>
    <property type="match status" value="1"/>
</dbReference>
<dbReference type="GO" id="GO:0003887">
    <property type="term" value="F:DNA-directed DNA polymerase activity"/>
    <property type="evidence" value="ECO:0007669"/>
    <property type="project" value="UniProtKB-KW"/>
</dbReference>
<evidence type="ECO:0000256" key="7">
    <source>
        <dbReference type="ARBA" id="ARBA00034754"/>
    </source>
</evidence>
<evidence type="ECO:0000259" key="10">
    <source>
        <dbReference type="Pfam" id="PF14840"/>
    </source>
</evidence>
<dbReference type="Gene3D" id="1.20.272.10">
    <property type="match status" value="1"/>
</dbReference>
<evidence type="ECO:0000259" key="9">
    <source>
        <dbReference type="Pfam" id="PF06144"/>
    </source>
</evidence>
<dbReference type="GO" id="GO:0003677">
    <property type="term" value="F:DNA binding"/>
    <property type="evidence" value="ECO:0007669"/>
    <property type="project" value="InterPro"/>
</dbReference>
<evidence type="ECO:0000256" key="8">
    <source>
        <dbReference type="ARBA" id="ARBA00049244"/>
    </source>
</evidence>
<evidence type="ECO:0000256" key="1">
    <source>
        <dbReference type="ARBA" id="ARBA00012417"/>
    </source>
</evidence>
<accession>A0A381N9A4</accession>
<dbReference type="EMBL" id="UINC01000155">
    <property type="protein sequence ID" value="SUZ50153.1"/>
    <property type="molecule type" value="Genomic_DNA"/>
</dbReference>
<feature type="domain" description="DNA polymerase III delta N-terminal" evidence="9">
    <location>
        <begin position="20"/>
        <end position="137"/>
    </location>
</feature>
<keyword evidence="4" id="KW-0548">Nucleotidyltransferase</keyword>
<dbReference type="CDD" id="cd18138">
    <property type="entry name" value="HLD_clamp_pol_III_delta"/>
    <property type="match status" value="1"/>
</dbReference>
<proteinExistence type="inferred from homology"/>
<reference evidence="11" key="1">
    <citation type="submission" date="2018-05" db="EMBL/GenBank/DDBJ databases">
        <authorList>
            <person name="Lanie J.A."/>
            <person name="Ng W.-L."/>
            <person name="Kazmierczak K.M."/>
            <person name="Andrzejewski T.M."/>
            <person name="Davidsen T.M."/>
            <person name="Wayne K.J."/>
            <person name="Tettelin H."/>
            <person name="Glass J.I."/>
            <person name="Rusch D."/>
            <person name="Podicherti R."/>
            <person name="Tsui H.-C.T."/>
            <person name="Winkler M.E."/>
        </authorList>
    </citation>
    <scope>NUCLEOTIDE SEQUENCE</scope>
</reference>
<dbReference type="AlphaFoldDB" id="A0A381N9A4"/>
<evidence type="ECO:0000256" key="2">
    <source>
        <dbReference type="ARBA" id="ARBA00017703"/>
    </source>
</evidence>
<sequence length="339" mass="38643">MKISSNNLSGQLKKSLLPCYFVSGDEPLLVQEALDSIRQTAHENGFTSRDLFIQTQGFDWNEIFESSRNLSLFSEKRIIELRLTTGRPGREGSAAIIDIIEQIDDDLLFLISSPKLDKQSLSSKWVKSLESSGCRVEVWPVNIKDLPKWIELRMKKYDFLPDSDSIKLISSRVEGNLLAANQEIEKLALQLEKGRITEEDIRRIIVDSSRFDVYKLLDAVLEGDSRRSLKILNGLKQEGVEVLVILWALARELRVLIKIAVGFESGENINSLMNKIGVWRNRQNLVRTCINRHKSSEFYYLIQSIFYADSVAKGQLIGDKWQYTTNIIVQLSGRSCDAI</sequence>
<evidence type="ECO:0000256" key="6">
    <source>
        <dbReference type="ARBA" id="ARBA00022932"/>
    </source>
</evidence>
<dbReference type="SUPFAM" id="SSF52540">
    <property type="entry name" value="P-loop containing nucleoside triphosphate hydrolases"/>
    <property type="match status" value="1"/>
</dbReference>
<dbReference type="Gene3D" id="1.10.8.60">
    <property type="match status" value="1"/>
</dbReference>
<keyword evidence="6" id="KW-0239">DNA-directed DNA polymerase</keyword>
<name>A0A381N9A4_9ZZZZ</name>
<evidence type="ECO:0000313" key="11">
    <source>
        <dbReference type="EMBL" id="SUZ50153.1"/>
    </source>
</evidence>
<keyword evidence="5" id="KW-0235">DNA replication</keyword>
<dbReference type="InterPro" id="IPR010372">
    <property type="entry name" value="DNA_pol3_delta_N"/>
</dbReference>
<dbReference type="Gene3D" id="3.40.50.300">
    <property type="entry name" value="P-loop containing nucleotide triphosphate hydrolases"/>
    <property type="match status" value="1"/>
</dbReference>
<dbReference type="GO" id="GO:0006261">
    <property type="term" value="P:DNA-templated DNA replication"/>
    <property type="evidence" value="ECO:0007669"/>
    <property type="project" value="TreeGrafter"/>
</dbReference>
<dbReference type="NCBIfam" id="TIGR01128">
    <property type="entry name" value="holA"/>
    <property type="match status" value="1"/>
</dbReference>
<comment type="similarity">
    <text evidence="7">Belongs to the DNA polymerase HolA subunit family.</text>
</comment>
<evidence type="ECO:0000256" key="3">
    <source>
        <dbReference type="ARBA" id="ARBA00022679"/>
    </source>
</evidence>
<dbReference type="InterPro" id="IPR005790">
    <property type="entry name" value="DNA_polIII_delta"/>
</dbReference>
<dbReference type="InterPro" id="IPR008921">
    <property type="entry name" value="DNA_pol3_clamp-load_cplx_C"/>
</dbReference>
<feature type="domain" description="DNA polymerase III subunit delta C-terminal" evidence="10">
    <location>
        <begin position="214"/>
        <end position="302"/>
    </location>
</feature>
<dbReference type="PANTHER" id="PTHR34388:SF1">
    <property type="entry name" value="DNA POLYMERASE III SUBUNIT DELTA"/>
    <property type="match status" value="1"/>
</dbReference>
<dbReference type="Pfam" id="PF06144">
    <property type="entry name" value="DNA_pol3_delta"/>
    <property type="match status" value="1"/>
</dbReference>
<dbReference type="EC" id="2.7.7.7" evidence="1"/>
<evidence type="ECO:0000256" key="5">
    <source>
        <dbReference type="ARBA" id="ARBA00022705"/>
    </source>
</evidence>
<gene>
    <name evidence="11" type="ORF">METZ01_LOCUS3007</name>
</gene>
<protein>
    <recommendedName>
        <fullName evidence="2">DNA polymerase III subunit delta</fullName>
        <ecNumber evidence="1">2.7.7.7</ecNumber>
    </recommendedName>
</protein>
<dbReference type="GO" id="GO:0009360">
    <property type="term" value="C:DNA polymerase III complex"/>
    <property type="evidence" value="ECO:0007669"/>
    <property type="project" value="InterPro"/>
</dbReference>
<dbReference type="Pfam" id="PF14840">
    <property type="entry name" value="DNA_pol3_delt_C"/>
    <property type="match status" value="1"/>
</dbReference>
<comment type="catalytic activity">
    <reaction evidence="8">
        <text>DNA(n) + a 2'-deoxyribonucleoside 5'-triphosphate = DNA(n+1) + diphosphate</text>
        <dbReference type="Rhea" id="RHEA:22508"/>
        <dbReference type="Rhea" id="RHEA-COMP:17339"/>
        <dbReference type="Rhea" id="RHEA-COMP:17340"/>
        <dbReference type="ChEBI" id="CHEBI:33019"/>
        <dbReference type="ChEBI" id="CHEBI:61560"/>
        <dbReference type="ChEBI" id="CHEBI:173112"/>
        <dbReference type="EC" id="2.7.7.7"/>
    </reaction>
</comment>